<keyword evidence="4" id="KW-1185">Reference proteome</keyword>
<dbReference type="RefSeq" id="WP_386825460.1">
    <property type="nucleotide sequence ID" value="NZ_JBHTIF010000004.1"/>
</dbReference>
<accession>A0ABW2YFB1</accession>
<reference evidence="4" key="1">
    <citation type="journal article" date="2019" name="Int. J. Syst. Evol. Microbiol.">
        <title>The Global Catalogue of Microorganisms (GCM) 10K type strain sequencing project: providing services to taxonomists for standard genome sequencing and annotation.</title>
        <authorList>
            <consortium name="The Broad Institute Genomics Platform"/>
            <consortium name="The Broad Institute Genome Sequencing Center for Infectious Disease"/>
            <person name="Wu L."/>
            <person name="Ma J."/>
        </authorList>
    </citation>
    <scope>NUCLEOTIDE SEQUENCE [LARGE SCALE GENOMIC DNA]</scope>
    <source>
        <strain evidence="4">CCUG 55585</strain>
    </source>
</reference>
<feature type="region of interest" description="Disordered" evidence="1">
    <location>
        <begin position="70"/>
        <end position="104"/>
    </location>
</feature>
<keyword evidence="2" id="KW-0732">Signal</keyword>
<feature type="region of interest" description="Disordered" evidence="1">
    <location>
        <begin position="42"/>
        <end position="61"/>
    </location>
</feature>
<evidence type="ECO:0000256" key="1">
    <source>
        <dbReference type="SAM" id="MobiDB-lite"/>
    </source>
</evidence>
<protein>
    <submittedName>
        <fullName evidence="3">DUF4124 domain-containing protein</fullName>
    </submittedName>
</protein>
<evidence type="ECO:0000313" key="3">
    <source>
        <dbReference type="EMBL" id="MFD0727057.1"/>
    </source>
</evidence>
<dbReference type="EMBL" id="JBHTIF010000004">
    <property type="protein sequence ID" value="MFD0727057.1"/>
    <property type="molecule type" value="Genomic_DNA"/>
</dbReference>
<proteinExistence type="predicted"/>
<organism evidence="3 4">
    <name type="scientific">Lysobacter brunescens</name>
    <dbReference type="NCBI Taxonomy" id="262323"/>
    <lineage>
        <taxon>Bacteria</taxon>
        <taxon>Pseudomonadati</taxon>
        <taxon>Pseudomonadota</taxon>
        <taxon>Gammaproteobacteria</taxon>
        <taxon>Lysobacterales</taxon>
        <taxon>Lysobacteraceae</taxon>
        <taxon>Lysobacter</taxon>
    </lineage>
</organism>
<sequence length="146" mass="16359">MSMFKPIFALLCVLTLPVAAEDGVIHKCVDAAKRVTFQNSPCPPGHVTQSTRSYSDPGFNPYLADKVERDRRAVEERRARSRRSDGDYSFGWPDANRSGSGPSACQIARSQRDAFRQSAGLNTTYNQRRYYDERVYEACKGTGGIR</sequence>
<name>A0ABW2YFB1_9GAMM</name>
<evidence type="ECO:0000256" key="2">
    <source>
        <dbReference type="SAM" id="SignalP"/>
    </source>
</evidence>
<comment type="caution">
    <text evidence="3">The sequence shown here is derived from an EMBL/GenBank/DDBJ whole genome shotgun (WGS) entry which is preliminary data.</text>
</comment>
<evidence type="ECO:0000313" key="4">
    <source>
        <dbReference type="Proteomes" id="UP001597110"/>
    </source>
</evidence>
<feature type="chain" id="PRO_5046951096" evidence="2">
    <location>
        <begin position="21"/>
        <end position="146"/>
    </location>
</feature>
<feature type="signal peptide" evidence="2">
    <location>
        <begin position="1"/>
        <end position="20"/>
    </location>
</feature>
<dbReference type="Proteomes" id="UP001597110">
    <property type="component" value="Unassembled WGS sequence"/>
</dbReference>
<gene>
    <name evidence="3" type="ORF">ACFQ0E_15790</name>
</gene>
<feature type="compositionally biased region" description="Basic and acidic residues" evidence="1">
    <location>
        <begin position="70"/>
        <end position="86"/>
    </location>
</feature>